<feature type="transmembrane region" description="Helical" evidence="1">
    <location>
        <begin position="21"/>
        <end position="43"/>
    </location>
</feature>
<proteinExistence type="predicted"/>
<evidence type="ECO:0000313" key="3">
    <source>
        <dbReference type="Proteomes" id="UP000005408"/>
    </source>
</evidence>
<feature type="transmembrane region" description="Helical" evidence="1">
    <location>
        <begin position="361"/>
        <end position="382"/>
    </location>
</feature>
<organism evidence="2 3">
    <name type="scientific">Magallana gigas</name>
    <name type="common">Pacific oyster</name>
    <name type="synonym">Crassostrea gigas</name>
    <dbReference type="NCBI Taxonomy" id="29159"/>
    <lineage>
        <taxon>Eukaryota</taxon>
        <taxon>Metazoa</taxon>
        <taxon>Spiralia</taxon>
        <taxon>Lophotrochozoa</taxon>
        <taxon>Mollusca</taxon>
        <taxon>Bivalvia</taxon>
        <taxon>Autobranchia</taxon>
        <taxon>Pteriomorphia</taxon>
        <taxon>Ostreida</taxon>
        <taxon>Ostreoidea</taxon>
        <taxon>Ostreidae</taxon>
        <taxon>Magallana</taxon>
    </lineage>
</organism>
<keyword evidence="1" id="KW-0812">Transmembrane</keyword>
<keyword evidence="3" id="KW-1185">Reference proteome</keyword>
<dbReference type="EnsemblMetazoa" id="G21156.1">
    <property type="protein sequence ID" value="G21156.1:cds"/>
    <property type="gene ID" value="G21156"/>
</dbReference>
<dbReference type="Proteomes" id="UP000005408">
    <property type="component" value="Unassembled WGS sequence"/>
</dbReference>
<evidence type="ECO:0000313" key="2">
    <source>
        <dbReference type="EnsemblMetazoa" id="G21156.1:cds"/>
    </source>
</evidence>
<keyword evidence="1" id="KW-0472">Membrane</keyword>
<dbReference type="AlphaFoldDB" id="A0A8W8JWN9"/>
<protein>
    <submittedName>
        <fullName evidence="2">Uncharacterized protein</fullName>
    </submittedName>
</protein>
<dbReference type="OrthoDB" id="6158675at2759"/>
<name>A0A8W8JWN9_MAGGI</name>
<evidence type="ECO:0000256" key="1">
    <source>
        <dbReference type="SAM" id="Phobius"/>
    </source>
</evidence>
<reference evidence="2" key="1">
    <citation type="submission" date="2022-08" db="UniProtKB">
        <authorList>
            <consortium name="EnsemblMetazoa"/>
        </authorList>
    </citation>
    <scope>IDENTIFICATION</scope>
    <source>
        <strain evidence="2">05x7-T-G4-1.051#20</strain>
    </source>
</reference>
<sequence length="466" mass="53140">MLSCFVLKVRFSLLPQLLNTMIGYLILYWVVLQFIPGTMGVMVNSPCTKTSDWSKYNIRCPINHTIYIARHVIEDGFHRLIFPSLECSAKDGFYCGVELPTSNTNLKRYHILDSAVHICNGRNECTLTKKYFLEAEAAIKKFCNASLRTELQEATFRQSIEYECIQDSRIMDMCLEDIESRHFYQPWYLKVSGADCTCNITGPVLRVKILQTMSVKILIQSNDSNLLEHQHIDVGLYGIDIPVQADNLIIRIQEGSNNGLVLMKVLSKENISVQCQKTDGSGQNKENVTISCHKTTIFRRSLSTLRRVNTPRGAFQIERTVGTSLFTQSKTSVLIESTTNDQVPVFDEKIESSDVAFTQDVLSWIQTFAIIFLLVLALFIYYKKRNTGNNSVEIKIKDKQEKLIFVCHPKDEKKKTSIEIHKADCICASNNERDETTVSPYTPLQIVNEFEVNNQTGNNNDYLDVM</sequence>
<keyword evidence="1" id="KW-1133">Transmembrane helix</keyword>
<accession>A0A8W8JWN9</accession>